<evidence type="ECO:0000256" key="2">
    <source>
        <dbReference type="ARBA" id="ARBA00022475"/>
    </source>
</evidence>
<dbReference type="Proteomes" id="UP000001929">
    <property type="component" value="Chromosome"/>
</dbReference>
<keyword evidence="8" id="KW-1185">Reference proteome</keyword>
<feature type="transmembrane region" description="Helical" evidence="6">
    <location>
        <begin position="149"/>
        <end position="168"/>
    </location>
</feature>
<evidence type="ECO:0000256" key="3">
    <source>
        <dbReference type="ARBA" id="ARBA00022692"/>
    </source>
</evidence>
<organism evidence="7 8">
    <name type="scientific">Rhodospirillum rubrum (strain ATCC 11170 / ATH 1.1.1 / DSM 467 / LMG 4362 / NCIMB 8255 / S1)</name>
    <dbReference type="NCBI Taxonomy" id="269796"/>
    <lineage>
        <taxon>Bacteria</taxon>
        <taxon>Pseudomonadati</taxon>
        <taxon>Pseudomonadota</taxon>
        <taxon>Alphaproteobacteria</taxon>
        <taxon>Rhodospirillales</taxon>
        <taxon>Rhodospirillaceae</taxon>
        <taxon>Rhodospirillum</taxon>
    </lineage>
</organism>
<reference evidence="7 8" key="1">
    <citation type="journal article" date="2011" name="Stand. Genomic Sci.">
        <title>Complete genome sequence of Rhodospirillum rubrum type strain (S1).</title>
        <authorList>
            <person name="Munk A.C."/>
            <person name="Copeland A."/>
            <person name="Lucas S."/>
            <person name="Lapidus A."/>
            <person name="Del Rio T.G."/>
            <person name="Barry K."/>
            <person name="Detter J.C."/>
            <person name="Hammon N."/>
            <person name="Israni S."/>
            <person name="Pitluck S."/>
            <person name="Brettin T."/>
            <person name="Bruce D."/>
            <person name="Han C."/>
            <person name="Tapia R."/>
            <person name="Gilna P."/>
            <person name="Schmutz J."/>
            <person name="Larimer F."/>
            <person name="Land M."/>
            <person name="Kyrpides N.C."/>
            <person name="Mavromatis K."/>
            <person name="Richardson P."/>
            <person name="Rohde M."/>
            <person name="Goker M."/>
            <person name="Klenk H.P."/>
            <person name="Zhang Y."/>
            <person name="Roberts G.P."/>
            <person name="Reslewic S."/>
            <person name="Schwartz D.C."/>
        </authorList>
    </citation>
    <scope>NUCLEOTIDE SEQUENCE [LARGE SCALE GENOMIC DNA]</scope>
    <source>
        <strain evidence="8">ATCC 11170 / ATH 1.1.1 / DSM 467 / LMG 4362 / NCIMB 8255 / S1</strain>
    </source>
</reference>
<evidence type="ECO:0000256" key="4">
    <source>
        <dbReference type="ARBA" id="ARBA00022989"/>
    </source>
</evidence>
<dbReference type="PANTHER" id="PTHR30086:SF20">
    <property type="entry name" value="ARGININE EXPORTER PROTEIN ARGO-RELATED"/>
    <property type="match status" value="1"/>
</dbReference>
<dbReference type="STRING" id="269796.Rru_A2130"/>
<dbReference type="Pfam" id="PF01810">
    <property type="entry name" value="LysE"/>
    <property type="match status" value="1"/>
</dbReference>
<keyword evidence="2" id="KW-1003">Cell membrane</keyword>
<dbReference type="AlphaFoldDB" id="Q2RSG5"/>
<proteinExistence type="predicted"/>
<keyword evidence="3 6" id="KW-0812">Transmembrane</keyword>
<evidence type="ECO:0000256" key="1">
    <source>
        <dbReference type="ARBA" id="ARBA00004651"/>
    </source>
</evidence>
<dbReference type="EMBL" id="CP000230">
    <property type="protein sequence ID" value="ABC22930.1"/>
    <property type="molecule type" value="Genomic_DNA"/>
</dbReference>
<evidence type="ECO:0000256" key="6">
    <source>
        <dbReference type="SAM" id="Phobius"/>
    </source>
</evidence>
<dbReference type="PIRSF" id="PIRSF006324">
    <property type="entry name" value="LeuE"/>
    <property type="match status" value="1"/>
</dbReference>
<dbReference type="HOGENOM" id="CLU_079569_2_2_5"/>
<protein>
    <submittedName>
        <fullName evidence="7">Lysine exporter protein (LYSE/YGGA)</fullName>
    </submittedName>
</protein>
<keyword evidence="4 6" id="KW-1133">Transmembrane helix</keyword>
<feature type="transmembrane region" description="Helical" evidence="6">
    <location>
        <begin position="109"/>
        <end position="129"/>
    </location>
</feature>
<dbReference type="InterPro" id="IPR001123">
    <property type="entry name" value="LeuE-type"/>
</dbReference>
<dbReference type="eggNOG" id="COG1280">
    <property type="taxonomic scope" value="Bacteria"/>
</dbReference>
<comment type="subcellular location">
    <subcellularLocation>
        <location evidence="1">Cell membrane</location>
        <topology evidence="1">Multi-pass membrane protein</topology>
    </subcellularLocation>
</comment>
<sequence length="202" mass="20694">MPIENLIAFTGALALAAAIPGPGMLGLIGWTLGRGTSAAFGYALGLLCGDLIYLSLAAAGMAALAETMGEAFLVIKLAGGAYLIWMGVKLWRSHPTGDMVADEKGISRSALVAGLTTTLANPKTIIFYMGIMPMVVDMHAMTPGVLAELAGLVVIVLSLVCLPYVVAAQRARRLMRSPRALARLNKGAGVALIGVGASVAAS</sequence>
<accession>Q2RSG5</accession>
<dbReference type="PATRIC" id="fig|269796.9.peg.2222"/>
<dbReference type="KEGG" id="rru:Rru_A2130"/>
<evidence type="ECO:0000313" key="8">
    <source>
        <dbReference type="Proteomes" id="UP000001929"/>
    </source>
</evidence>
<evidence type="ECO:0000313" key="7">
    <source>
        <dbReference type="EMBL" id="ABC22930.1"/>
    </source>
</evidence>
<dbReference type="PANTHER" id="PTHR30086">
    <property type="entry name" value="ARGININE EXPORTER PROTEIN ARGO"/>
    <property type="match status" value="1"/>
</dbReference>
<dbReference type="GO" id="GO:0005886">
    <property type="term" value="C:plasma membrane"/>
    <property type="evidence" value="ECO:0007669"/>
    <property type="project" value="UniProtKB-SubCell"/>
</dbReference>
<dbReference type="RefSeq" id="WP_011389979.1">
    <property type="nucleotide sequence ID" value="NC_007643.1"/>
</dbReference>
<dbReference type="EnsemblBacteria" id="ABC22930">
    <property type="protein sequence ID" value="ABC22930"/>
    <property type="gene ID" value="Rru_A2130"/>
</dbReference>
<keyword evidence="5 6" id="KW-0472">Membrane</keyword>
<gene>
    <name evidence="7" type="ordered locus">Rru_A2130</name>
</gene>
<name>Q2RSG5_RHORT</name>
<evidence type="ECO:0000256" key="5">
    <source>
        <dbReference type="ARBA" id="ARBA00023136"/>
    </source>
</evidence>
<feature type="transmembrane region" description="Helical" evidence="6">
    <location>
        <begin position="40"/>
        <end position="65"/>
    </location>
</feature>
<dbReference type="GO" id="GO:0015171">
    <property type="term" value="F:amino acid transmembrane transporter activity"/>
    <property type="evidence" value="ECO:0007669"/>
    <property type="project" value="TreeGrafter"/>
</dbReference>
<feature type="transmembrane region" description="Helical" evidence="6">
    <location>
        <begin position="71"/>
        <end position="88"/>
    </location>
</feature>
<dbReference type="PhylomeDB" id="Q2RSG5"/>
<feature type="transmembrane region" description="Helical" evidence="6">
    <location>
        <begin position="6"/>
        <end position="28"/>
    </location>
</feature>